<dbReference type="InterPro" id="IPR056790">
    <property type="entry name" value="Ribophorin_II_C"/>
</dbReference>
<comment type="caution">
    <text evidence="6">The sequence shown here is derived from an EMBL/GenBank/DDBJ whole genome shotgun (WGS) entry which is preliminary data.</text>
</comment>
<evidence type="ECO:0000313" key="6">
    <source>
        <dbReference type="EMBL" id="KAJ5066923.1"/>
    </source>
</evidence>
<dbReference type="CDD" id="cd11290">
    <property type="entry name" value="gelsolin_S1_like"/>
    <property type="match status" value="1"/>
</dbReference>
<dbReference type="InterPro" id="IPR007123">
    <property type="entry name" value="Gelsolin-like_dom"/>
</dbReference>
<dbReference type="GO" id="GO:0008154">
    <property type="term" value="P:actin polymerization or depolymerization"/>
    <property type="evidence" value="ECO:0007669"/>
    <property type="project" value="TreeGrafter"/>
</dbReference>
<dbReference type="SUPFAM" id="SSF55753">
    <property type="entry name" value="Actin depolymerizing proteins"/>
    <property type="match status" value="3"/>
</dbReference>
<dbReference type="PANTHER" id="PTHR11977:SF130">
    <property type="entry name" value="SEVERIN"/>
    <property type="match status" value="1"/>
</dbReference>
<reference evidence="6" key="1">
    <citation type="submission" date="2022-10" db="EMBL/GenBank/DDBJ databases">
        <title>Novel sulphate-reducing endosymbionts in the free-living metamonad Anaeramoeba.</title>
        <authorList>
            <person name="Jerlstrom-Hultqvist J."/>
            <person name="Cepicka I."/>
            <person name="Gallot-Lavallee L."/>
            <person name="Salas-Leiva D."/>
            <person name="Curtis B.A."/>
            <person name="Zahonova K."/>
            <person name="Pipaliya S."/>
            <person name="Dacks J."/>
            <person name="Roger A.J."/>
        </authorList>
    </citation>
    <scope>NUCLEOTIDE SEQUENCE</scope>
    <source>
        <strain evidence="6">BMAN</strain>
    </source>
</reference>
<dbReference type="CDD" id="cd11289">
    <property type="entry name" value="gelsolin_S2_like"/>
    <property type="match status" value="1"/>
</dbReference>
<dbReference type="OrthoDB" id="432292at2759"/>
<evidence type="ECO:0000259" key="3">
    <source>
        <dbReference type="Pfam" id="PF23860"/>
    </source>
</evidence>
<dbReference type="Pfam" id="PF23861">
    <property type="entry name" value="Ribophorin_II_2nd"/>
    <property type="match status" value="1"/>
</dbReference>
<dbReference type="Pfam" id="PF25147">
    <property type="entry name" value="Ribophorin_II_C"/>
    <property type="match status" value="1"/>
</dbReference>
<evidence type="ECO:0000259" key="2">
    <source>
        <dbReference type="Pfam" id="PF00626"/>
    </source>
</evidence>
<dbReference type="Gene3D" id="3.40.20.10">
    <property type="entry name" value="Severin"/>
    <property type="match status" value="3"/>
</dbReference>
<dbReference type="InterPro" id="IPR055374">
    <property type="entry name" value="Ribophorin_II_3rd"/>
</dbReference>
<dbReference type="EMBL" id="JAPDFW010000136">
    <property type="protein sequence ID" value="KAJ5066923.1"/>
    <property type="molecule type" value="Genomic_DNA"/>
</dbReference>
<feature type="domain" description="Gelsolin-like" evidence="2">
    <location>
        <begin position="272"/>
        <end position="324"/>
    </location>
</feature>
<dbReference type="PANTHER" id="PTHR11977">
    <property type="entry name" value="VILLIN"/>
    <property type="match status" value="1"/>
</dbReference>
<dbReference type="SMART" id="SM00262">
    <property type="entry name" value="GEL"/>
    <property type="match status" value="3"/>
</dbReference>
<dbReference type="GO" id="GO:0051015">
    <property type="term" value="F:actin filament binding"/>
    <property type="evidence" value="ECO:0007669"/>
    <property type="project" value="InterPro"/>
</dbReference>
<dbReference type="Pfam" id="PF00626">
    <property type="entry name" value="Gelsolin"/>
    <property type="match status" value="3"/>
</dbReference>
<protein>
    <submittedName>
        <fullName evidence="6">Severin</fullName>
    </submittedName>
</protein>
<dbReference type="InterPro" id="IPR007122">
    <property type="entry name" value="Villin/Gelsolin"/>
</dbReference>
<feature type="transmembrane region" description="Helical" evidence="1">
    <location>
        <begin position="1047"/>
        <end position="1070"/>
    </location>
</feature>
<dbReference type="GO" id="GO:0015629">
    <property type="term" value="C:actin cytoskeleton"/>
    <property type="evidence" value="ECO:0007669"/>
    <property type="project" value="TreeGrafter"/>
</dbReference>
<evidence type="ECO:0000313" key="7">
    <source>
        <dbReference type="Proteomes" id="UP001149090"/>
    </source>
</evidence>
<proteinExistence type="predicted"/>
<feature type="domain" description="Ribophorin II third" evidence="3">
    <location>
        <begin position="812"/>
        <end position="964"/>
    </location>
</feature>
<name>A0A9Q0L8C4_ANAIG</name>
<evidence type="ECO:0000259" key="4">
    <source>
        <dbReference type="Pfam" id="PF23861"/>
    </source>
</evidence>
<keyword evidence="1" id="KW-1133">Transmembrane helix</keyword>
<sequence>MAKKETVDPAFVGLGKETGLWKWRVEKFKIVTWPKEQMDLFMSGDSFIILNSYQVPKISTIYHDIFFWLGKDTTQDEAGTAAYKTVELDDYLGGAPVQHREVEGHESQQFLQLFKHIRYESGGIDTGFKHVGPKEYKPRLFHIKGRRSVRVAQVKLACESLNEGDVFILDAGLTLYQWHGSKCNPNEKRKGSEVANAIKHERGGKPVIKIVEQAETPKEFWDLLGGQGKIKSAEEAGDDIEYEKAKIAEKKLFRLSDESGKLEFKLEAQGKDVNKSLLDTNDVFILDNGSELFVWIGKKATKQEKASGMKYATEYLAKFNRPVYTPISRFLEVQIVLKEKELKEIEKITKKAFKEKDIEKFTPQNLFYSILTFKTLSKISTENKPFETKNFPKNLPISKEKICKFVIEKVVSDYNFENVDKSIMELKFLTEIYSEMDCKAEKNANLVIPKRTISKLRAKLNSRNSEVISNSGITLINFIKFFDVEKSREEIIPKIMTKLDSLLDSLEEYDENEEDNDDDYSSYEKHSYQTKDSEKLATVLELFSKINSDLLKKENEEKNPESFELLKQRLKGVIEDISDYIVYIEEEIEDEDLSELLIKTSLQNSASFHNRKDNPDPKITSTILNALCVIKDVLEIDIEPRIFSDSFSNEIANFFLSFKTSKEISLISQMLSSLALINSRSDIYIKPVAVTVVDGDKITLASSQAKGSKIDFFVSDLFANEIEGISEVFVNKIVRIGEHKSQVLSNLKLESAKKNIFEFDFLSSKPMVGIYKTDLKIEHILEDKSKENEEKESRTIYSSILLKVVGPITVSDIEISVSDKITTRTTKFRSVFPEPISGLYEIDSSKQTEISLKIYNLLTTQYEFPHQVMLRLTKIQEQSDSNEAEKNHKFSQKENPTYYLTMKPIADILRTEIKKKSKFNYVSQFSFQEIASQFLMESGKYSMELIVGDFFTEKPITWFLSEIYLNFENVSITSEEYSKSKEFLFSAKPEIWAKTPEEKVCKERFISKIFAIIVLIPSLFLIVFLFKIGINFGNFPSLLKDGLIPFVLNNLFVIGLFLVGYVLVMLWIQFDIFQTTLYLFFLTLLLGFTGIFGFQKKQKVD</sequence>
<feature type="domain" description="Gelsolin-like" evidence="2">
    <location>
        <begin position="148"/>
        <end position="221"/>
    </location>
</feature>
<keyword evidence="7" id="KW-1185">Reference proteome</keyword>
<dbReference type="Pfam" id="PF23860">
    <property type="entry name" value="Ribophorin_II_3rd"/>
    <property type="match status" value="1"/>
</dbReference>
<accession>A0A9Q0L8C4</accession>
<dbReference type="Proteomes" id="UP001149090">
    <property type="component" value="Unassembled WGS sequence"/>
</dbReference>
<dbReference type="InterPro" id="IPR029006">
    <property type="entry name" value="ADF-H/Gelsolin-like_dom_sf"/>
</dbReference>
<keyword evidence="1" id="KW-0812">Transmembrane</keyword>
<evidence type="ECO:0000259" key="5">
    <source>
        <dbReference type="Pfam" id="PF25147"/>
    </source>
</evidence>
<dbReference type="AlphaFoldDB" id="A0A9Q0L8C4"/>
<organism evidence="6 7">
    <name type="scientific">Anaeramoeba ignava</name>
    <name type="common">Anaerobic marine amoeba</name>
    <dbReference type="NCBI Taxonomy" id="1746090"/>
    <lineage>
        <taxon>Eukaryota</taxon>
        <taxon>Metamonada</taxon>
        <taxon>Anaeramoebidae</taxon>
        <taxon>Anaeramoeba</taxon>
    </lineage>
</organism>
<dbReference type="GO" id="GO:0005737">
    <property type="term" value="C:cytoplasm"/>
    <property type="evidence" value="ECO:0007669"/>
    <property type="project" value="TreeGrafter"/>
</dbReference>
<feature type="domain" description="Gelsolin-like" evidence="2">
    <location>
        <begin position="39"/>
        <end position="111"/>
    </location>
</feature>
<dbReference type="PRINTS" id="PR00597">
    <property type="entry name" value="GELSOLIN"/>
</dbReference>
<evidence type="ECO:0000256" key="1">
    <source>
        <dbReference type="SAM" id="Phobius"/>
    </source>
</evidence>
<feature type="domain" description="Ribophorin II C-terminal" evidence="5">
    <location>
        <begin position="1003"/>
        <end position="1090"/>
    </location>
</feature>
<dbReference type="InterPro" id="IPR055375">
    <property type="entry name" value="Ribophorin_II_2nd"/>
</dbReference>
<keyword evidence="1" id="KW-0472">Membrane</keyword>
<gene>
    <name evidence="6" type="ORF">M0811_03267</name>
</gene>
<dbReference type="CDD" id="cd11292">
    <property type="entry name" value="gelsolin_S3_like"/>
    <property type="match status" value="1"/>
</dbReference>
<feature type="transmembrane region" description="Helical" evidence="1">
    <location>
        <begin position="1076"/>
        <end position="1094"/>
    </location>
</feature>
<feature type="transmembrane region" description="Helical" evidence="1">
    <location>
        <begin position="1005"/>
        <end position="1026"/>
    </location>
</feature>
<feature type="domain" description="Ribophorin II second" evidence="4">
    <location>
        <begin position="703"/>
        <end position="782"/>
    </location>
</feature>